<organism evidence="1 2">
    <name type="scientific">Tenacibaculum vairaonense</name>
    <dbReference type="NCBI Taxonomy" id="3137860"/>
    <lineage>
        <taxon>Bacteria</taxon>
        <taxon>Pseudomonadati</taxon>
        <taxon>Bacteroidota</taxon>
        <taxon>Flavobacteriia</taxon>
        <taxon>Flavobacteriales</taxon>
        <taxon>Flavobacteriaceae</taxon>
        <taxon>Tenacibaculum</taxon>
    </lineage>
</organism>
<dbReference type="Proteomes" id="UP001497602">
    <property type="component" value="Unassembled WGS sequence"/>
</dbReference>
<keyword evidence="1" id="KW-0645">Protease</keyword>
<gene>
    <name evidence="1" type="ORF">T190115A13A_20239</name>
</gene>
<dbReference type="GO" id="GO:0006508">
    <property type="term" value="P:proteolysis"/>
    <property type="evidence" value="ECO:0007669"/>
    <property type="project" value="UniProtKB-KW"/>
</dbReference>
<dbReference type="EMBL" id="CAXJRC010000022">
    <property type="protein sequence ID" value="CAL2106959.1"/>
    <property type="molecule type" value="Genomic_DNA"/>
</dbReference>
<keyword evidence="2" id="KW-1185">Reference proteome</keyword>
<reference evidence="1 2" key="1">
    <citation type="submission" date="2024-05" db="EMBL/GenBank/DDBJ databases">
        <authorList>
            <person name="Duchaud E."/>
        </authorList>
    </citation>
    <scope>NUCLEOTIDE SEQUENCE [LARGE SCALE GENOMIC DNA]</scope>
    <source>
        <strain evidence="1">Ena-SAMPLE-TAB-13-05-2024-13:56:06:370-140305</strain>
    </source>
</reference>
<dbReference type="GO" id="GO:0008233">
    <property type="term" value="F:peptidase activity"/>
    <property type="evidence" value="ECO:0007669"/>
    <property type="project" value="UniProtKB-KW"/>
</dbReference>
<dbReference type="InterPro" id="IPR021109">
    <property type="entry name" value="Peptidase_aspartic_dom_sf"/>
</dbReference>
<evidence type="ECO:0000313" key="2">
    <source>
        <dbReference type="Proteomes" id="UP001497602"/>
    </source>
</evidence>
<dbReference type="SUPFAM" id="SSF50630">
    <property type="entry name" value="Acid proteases"/>
    <property type="match status" value="1"/>
</dbReference>
<protein>
    <submittedName>
        <fullName evidence="1">Aspartyl protease</fullName>
    </submittedName>
</protein>
<name>A0ABP1FEM0_9FLAO</name>
<dbReference type="Gene3D" id="2.40.70.10">
    <property type="entry name" value="Acid Proteases"/>
    <property type="match status" value="1"/>
</dbReference>
<evidence type="ECO:0000313" key="1">
    <source>
        <dbReference type="EMBL" id="CAL2106959.1"/>
    </source>
</evidence>
<dbReference type="InterPro" id="IPR034122">
    <property type="entry name" value="Retropepsin-like_bacterial"/>
</dbReference>
<dbReference type="Pfam" id="PF13650">
    <property type="entry name" value="Asp_protease_2"/>
    <property type="match status" value="1"/>
</dbReference>
<proteinExistence type="predicted"/>
<keyword evidence="1" id="KW-0378">Hydrolase</keyword>
<accession>A0ABP1FEM0</accession>
<comment type="caution">
    <text evidence="1">The sequence shown here is derived from an EMBL/GenBank/DDBJ whole genome shotgun (WGS) entry which is preliminary data.</text>
</comment>
<dbReference type="CDD" id="cd05483">
    <property type="entry name" value="retropepsin_like_bacteria"/>
    <property type="match status" value="1"/>
</dbReference>
<sequence>MYLCATKVQEMASLKKVLKKKKYIKIKLKKIVTNHLELKATINGVKGRFILDTGASNSCVGIDLIDYFKLVSEESDIKAAGAGATDMETLRSDNNMLTIGKWKTQKCDLVLFDLTHVNTALTQHKAKEVHGIIGADILESGKAFIDYNKKYLYLKKPKKKKILKLSF</sequence>